<dbReference type="InterPro" id="IPR008915">
    <property type="entry name" value="Peptidase_M50"/>
</dbReference>
<keyword evidence="11" id="KW-1185">Reference proteome</keyword>
<dbReference type="GO" id="GO:0006508">
    <property type="term" value="P:proteolysis"/>
    <property type="evidence" value="ECO:0007669"/>
    <property type="project" value="InterPro"/>
</dbReference>
<dbReference type="CDD" id="cd05709">
    <property type="entry name" value="S2P-M50"/>
    <property type="match status" value="1"/>
</dbReference>
<dbReference type="AlphaFoldDB" id="A0A6A8ADU4"/>
<dbReference type="EMBL" id="WIXI01000050">
    <property type="protein sequence ID" value="MQY49485.1"/>
    <property type="molecule type" value="Genomic_DNA"/>
</dbReference>
<feature type="domain" description="Peptidase M50" evidence="9">
    <location>
        <begin position="106"/>
        <end position="242"/>
    </location>
</feature>
<gene>
    <name evidence="10" type="ORF">GAO09_25955</name>
</gene>
<accession>A0A6A8ADU4</accession>
<dbReference type="InterPro" id="IPR011990">
    <property type="entry name" value="TPR-like_helical_dom_sf"/>
</dbReference>
<evidence type="ECO:0000256" key="7">
    <source>
        <dbReference type="SAM" id="MobiDB-lite"/>
    </source>
</evidence>
<name>A0A6A8ADU4_9HYPH</name>
<protein>
    <recommendedName>
        <fullName evidence="9">Peptidase M50 domain-containing protein</fullName>
    </recommendedName>
</protein>
<keyword evidence="6 8" id="KW-0472">Membrane</keyword>
<reference evidence="10 11" key="1">
    <citation type="submission" date="2019-11" db="EMBL/GenBank/DDBJ databases">
        <title>Genome analysis of Rhizobacterium cereale a novel genus and species isolated from maize roots in North Spain.</title>
        <authorList>
            <person name="Menendez E."/>
            <person name="Flores-Felix J.D."/>
            <person name="Ramirez-Bahena M.-H."/>
            <person name="Igual J.M."/>
            <person name="Garcia-Fraile P."/>
            <person name="Peix A."/>
            <person name="Velazquez E."/>
        </authorList>
    </citation>
    <scope>NUCLEOTIDE SEQUENCE [LARGE SCALE GENOMIC DNA]</scope>
    <source>
        <strain evidence="10 11">RZME27</strain>
    </source>
</reference>
<organism evidence="10 11">
    <name type="scientific">Endobacterium cereale</name>
    <dbReference type="NCBI Taxonomy" id="2663029"/>
    <lineage>
        <taxon>Bacteria</taxon>
        <taxon>Pseudomonadati</taxon>
        <taxon>Pseudomonadota</taxon>
        <taxon>Alphaproteobacteria</taxon>
        <taxon>Hyphomicrobiales</taxon>
        <taxon>Rhizobiaceae</taxon>
        <taxon>Endobacterium</taxon>
    </lineage>
</organism>
<evidence type="ECO:0000256" key="8">
    <source>
        <dbReference type="SAM" id="Phobius"/>
    </source>
</evidence>
<feature type="region of interest" description="Disordered" evidence="7">
    <location>
        <begin position="1"/>
        <end position="28"/>
    </location>
</feature>
<sequence length="463" mass="52044">METHGRPCASGVDACSRDDRKPTPHPASAFHPWPASAPAFFCVACESPQTVKFPVETPSAWIWSWLLPLACHIPGQYGRIHGHTDRPQGIAVLSLLAFVSLFCSAFIALTLHELAHAITGHLAGLNIRRIRIGTEPILLRFRAFHTDIQIGLLPTGGGVDLYRPLRPSRRRRLAFVAAGPLMDMVWFCILIWLMTQSHENETANAVLMPALVVQICMLISSLYPCHAHFYGERLPSDMLHFYRILREKDDPAEFYLKAYFVRLAGYHKDDLSSLIPSRGSERVAHIYLERMLDKKIDRRAHVEALLREIGLGLSPLEEVAIIDGLITDAIRHPPTQYESELDALSARAITLYPDLKTLKGSRAAVLARAGRHQEALELLEQAEYERVFDRSLNTAFRALALFHAGRQEDARAALDQSVRILREDEPNWRHGQDILQIVGQQIGYWPDFADDPPEPEQGTESSA</sequence>
<dbReference type="Proteomes" id="UP000435138">
    <property type="component" value="Unassembled WGS sequence"/>
</dbReference>
<comment type="subcellular location">
    <subcellularLocation>
        <location evidence="2">Membrane</location>
        <topology evidence="2">Multi-pass membrane protein</topology>
    </subcellularLocation>
</comment>
<dbReference type="GO" id="GO:0016020">
    <property type="term" value="C:membrane"/>
    <property type="evidence" value="ECO:0007669"/>
    <property type="project" value="UniProtKB-SubCell"/>
</dbReference>
<keyword evidence="5 8" id="KW-1133">Transmembrane helix</keyword>
<proteinExistence type="inferred from homology"/>
<feature type="transmembrane region" description="Helical" evidence="8">
    <location>
        <begin position="90"/>
        <end position="111"/>
    </location>
</feature>
<keyword evidence="4 8" id="KW-0812">Transmembrane</keyword>
<evidence type="ECO:0000259" key="9">
    <source>
        <dbReference type="Pfam" id="PF02163"/>
    </source>
</evidence>
<evidence type="ECO:0000256" key="2">
    <source>
        <dbReference type="ARBA" id="ARBA00004141"/>
    </source>
</evidence>
<evidence type="ECO:0000256" key="1">
    <source>
        <dbReference type="ARBA" id="ARBA00001947"/>
    </source>
</evidence>
<comment type="similarity">
    <text evidence="3">Belongs to the peptidase M50B family.</text>
</comment>
<evidence type="ECO:0000313" key="10">
    <source>
        <dbReference type="EMBL" id="MQY49485.1"/>
    </source>
</evidence>
<evidence type="ECO:0000256" key="5">
    <source>
        <dbReference type="ARBA" id="ARBA00022989"/>
    </source>
</evidence>
<comment type="caution">
    <text evidence="10">The sequence shown here is derived from an EMBL/GenBank/DDBJ whole genome shotgun (WGS) entry which is preliminary data.</text>
</comment>
<evidence type="ECO:0000256" key="6">
    <source>
        <dbReference type="ARBA" id="ARBA00023136"/>
    </source>
</evidence>
<comment type="cofactor">
    <cofactor evidence="1">
        <name>Zn(2+)</name>
        <dbReference type="ChEBI" id="CHEBI:29105"/>
    </cofactor>
</comment>
<feature type="transmembrane region" description="Helical" evidence="8">
    <location>
        <begin position="173"/>
        <end position="194"/>
    </location>
</feature>
<dbReference type="Gene3D" id="1.25.40.10">
    <property type="entry name" value="Tetratricopeptide repeat domain"/>
    <property type="match status" value="1"/>
</dbReference>
<evidence type="ECO:0000256" key="4">
    <source>
        <dbReference type="ARBA" id="ARBA00022692"/>
    </source>
</evidence>
<dbReference type="Pfam" id="PF02163">
    <property type="entry name" value="Peptidase_M50"/>
    <property type="match status" value="1"/>
</dbReference>
<dbReference type="SUPFAM" id="SSF48452">
    <property type="entry name" value="TPR-like"/>
    <property type="match status" value="1"/>
</dbReference>
<feature type="transmembrane region" description="Helical" evidence="8">
    <location>
        <begin position="206"/>
        <end position="225"/>
    </location>
</feature>
<evidence type="ECO:0000256" key="3">
    <source>
        <dbReference type="ARBA" id="ARBA00007931"/>
    </source>
</evidence>
<evidence type="ECO:0000313" key="11">
    <source>
        <dbReference type="Proteomes" id="UP000435138"/>
    </source>
</evidence>